<accession>H3NRB1</accession>
<gene>
    <name evidence="1" type="ORF">HMPREF9709_01872</name>
</gene>
<dbReference type="PANTHER" id="PTHR10000:SF55">
    <property type="entry name" value="5-AMINO-6-(5-PHOSPHO-D-RIBITYLAMINO)URACIL PHOSPHATASE YCSE"/>
    <property type="match status" value="1"/>
</dbReference>
<dbReference type="GO" id="GO:0005829">
    <property type="term" value="C:cytosol"/>
    <property type="evidence" value="ECO:0007669"/>
    <property type="project" value="TreeGrafter"/>
</dbReference>
<dbReference type="SUPFAM" id="SSF56784">
    <property type="entry name" value="HAD-like"/>
    <property type="match status" value="1"/>
</dbReference>
<dbReference type="Pfam" id="PF08282">
    <property type="entry name" value="Hydrolase_3"/>
    <property type="match status" value="1"/>
</dbReference>
<dbReference type="InterPro" id="IPR000150">
    <property type="entry name" value="Cof"/>
</dbReference>
<proteinExistence type="predicted"/>
<dbReference type="GO" id="GO:0000287">
    <property type="term" value="F:magnesium ion binding"/>
    <property type="evidence" value="ECO:0007669"/>
    <property type="project" value="TreeGrafter"/>
</dbReference>
<keyword evidence="2" id="KW-1185">Reference proteome</keyword>
<dbReference type="RefSeq" id="WP_005399384.1">
    <property type="nucleotide sequence ID" value="NZ_JH601089.1"/>
</dbReference>
<name>H3NRB1_9FIRM</name>
<dbReference type="SFLD" id="SFLDS00003">
    <property type="entry name" value="Haloacid_Dehalogenase"/>
    <property type="match status" value="1"/>
</dbReference>
<dbReference type="PROSITE" id="PS01229">
    <property type="entry name" value="COF_2"/>
    <property type="match status" value="1"/>
</dbReference>
<dbReference type="Gene3D" id="3.40.50.1000">
    <property type="entry name" value="HAD superfamily/HAD-like"/>
    <property type="match status" value="1"/>
</dbReference>
<evidence type="ECO:0000313" key="1">
    <source>
        <dbReference type="EMBL" id="EHR31629.1"/>
    </source>
</evidence>
<comment type="caution">
    <text evidence="1">The sequence shown here is derived from an EMBL/GenBank/DDBJ whole genome shotgun (WGS) entry which is preliminary data.</text>
</comment>
<protein>
    <submittedName>
        <fullName evidence="1">Cof-like hydrolase</fullName>
    </submittedName>
</protein>
<dbReference type="InterPro" id="IPR006379">
    <property type="entry name" value="HAD-SF_hydro_IIB"/>
</dbReference>
<dbReference type="GeneID" id="96999775"/>
<keyword evidence="1" id="KW-0378">Hydrolase</keyword>
<dbReference type="PROSITE" id="PS01228">
    <property type="entry name" value="COF_1"/>
    <property type="match status" value="1"/>
</dbReference>
<organism evidence="1 2">
    <name type="scientific">Helcococcus kunzii ATCC 51366</name>
    <dbReference type="NCBI Taxonomy" id="883114"/>
    <lineage>
        <taxon>Bacteria</taxon>
        <taxon>Bacillati</taxon>
        <taxon>Bacillota</taxon>
        <taxon>Tissierellia</taxon>
        <taxon>Tissierellales</taxon>
        <taxon>Peptoniphilaceae</taxon>
        <taxon>Helcococcus</taxon>
    </lineage>
</organism>
<dbReference type="Gene3D" id="3.30.1240.10">
    <property type="match status" value="1"/>
</dbReference>
<dbReference type="HOGENOM" id="CLU_044146_1_3_9"/>
<dbReference type="PANTHER" id="PTHR10000">
    <property type="entry name" value="PHOSPHOSERINE PHOSPHATASE"/>
    <property type="match status" value="1"/>
</dbReference>
<dbReference type="eggNOG" id="COG0561">
    <property type="taxonomic scope" value="Bacteria"/>
</dbReference>
<dbReference type="Proteomes" id="UP000004191">
    <property type="component" value="Unassembled WGS sequence"/>
</dbReference>
<dbReference type="EMBL" id="AGEI01000039">
    <property type="protein sequence ID" value="EHR31629.1"/>
    <property type="molecule type" value="Genomic_DNA"/>
</dbReference>
<evidence type="ECO:0000313" key="2">
    <source>
        <dbReference type="Proteomes" id="UP000004191"/>
    </source>
</evidence>
<dbReference type="InterPro" id="IPR023214">
    <property type="entry name" value="HAD_sf"/>
</dbReference>
<dbReference type="SFLD" id="SFLDG01140">
    <property type="entry name" value="C2.B:_Phosphomannomutase_and_P"/>
    <property type="match status" value="1"/>
</dbReference>
<dbReference type="GO" id="GO:0016791">
    <property type="term" value="F:phosphatase activity"/>
    <property type="evidence" value="ECO:0007669"/>
    <property type="project" value="TreeGrafter"/>
</dbReference>
<reference evidence="1 2" key="1">
    <citation type="submission" date="2012-01" db="EMBL/GenBank/DDBJ databases">
        <title>The Genome Sequence of Helcococcus kunzii ATCC 51366.</title>
        <authorList>
            <consortium name="The Broad Institute Genome Sequencing Platform"/>
            <person name="Earl A."/>
            <person name="Ward D."/>
            <person name="Feldgarden M."/>
            <person name="Gevers D."/>
            <person name="Huys G."/>
            <person name="Young S.K."/>
            <person name="Zeng Q."/>
            <person name="Gargeya S."/>
            <person name="Fitzgerald M."/>
            <person name="Haas B."/>
            <person name="Abouelleil A."/>
            <person name="Alvarado L."/>
            <person name="Arachchi H.M."/>
            <person name="Berlin A."/>
            <person name="Chapman S.B."/>
            <person name="Gearin G."/>
            <person name="Goldberg J."/>
            <person name="Griggs A."/>
            <person name="Gujja S."/>
            <person name="Hansen M."/>
            <person name="Heiman D."/>
            <person name="Howarth C."/>
            <person name="Larimer J."/>
            <person name="Lui A."/>
            <person name="MacDonald P.J.P."/>
            <person name="McCowen C."/>
            <person name="Montmayeur A."/>
            <person name="Murphy C."/>
            <person name="Neiman D."/>
            <person name="Pearson M."/>
            <person name="Priest M."/>
            <person name="Roberts A."/>
            <person name="Saif S."/>
            <person name="Shea T."/>
            <person name="Sisk P."/>
            <person name="Stolte C."/>
            <person name="Sykes S."/>
            <person name="Wortman J."/>
            <person name="Nusbaum C."/>
            <person name="Birren B."/>
        </authorList>
    </citation>
    <scope>NUCLEOTIDE SEQUENCE [LARGE SCALE GENOMIC DNA]</scope>
    <source>
        <strain evidence="1 2">ATCC 51366</strain>
    </source>
</reference>
<sequence length="280" mass="32266">MKLIGIDLDGTLLNSDSKINKENIEALKSIANEDGYYVYICSGRPQDNIKELLDKYDLDLPRVGSNGGVAYEGDKMLFEFPFSREAALKVYEVIKYYPYLTYNRMGRFGETDHLEKLEHLFNIAKDVLTQSELKSFDNYKNGLKFHEFTDFYKMLDDKNLQILKFFMYMPIDEIKKTIQSKLVGKKGINCTESESINIEIVPDHVNKGKVFEHLEKYLNLENSTRIAIGDSLNDLEMFEMADYSFAMENAHPDIKELADYQVASNDNHGVAEAIEIIKKI</sequence>
<dbReference type="STRING" id="883114.HMPREF9709_01872"/>
<dbReference type="AlphaFoldDB" id="H3NRB1"/>
<dbReference type="InterPro" id="IPR036412">
    <property type="entry name" value="HAD-like_sf"/>
</dbReference>
<dbReference type="NCBIfam" id="TIGR01484">
    <property type="entry name" value="HAD-SF-IIB"/>
    <property type="match status" value="1"/>
</dbReference>
<dbReference type="NCBIfam" id="TIGR00099">
    <property type="entry name" value="Cof-subfamily"/>
    <property type="match status" value="1"/>
</dbReference>